<feature type="region of interest" description="Disordered" evidence="2">
    <location>
        <begin position="609"/>
        <end position="673"/>
    </location>
</feature>
<feature type="compositionally biased region" description="Basic residues" evidence="2">
    <location>
        <begin position="3851"/>
        <end position="3862"/>
    </location>
</feature>
<feature type="compositionally biased region" description="Low complexity" evidence="2">
    <location>
        <begin position="892"/>
        <end position="909"/>
    </location>
</feature>
<feature type="compositionally biased region" description="Basic residues" evidence="2">
    <location>
        <begin position="3968"/>
        <end position="3981"/>
    </location>
</feature>
<feature type="compositionally biased region" description="Basic and acidic residues" evidence="2">
    <location>
        <begin position="3477"/>
        <end position="3498"/>
    </location>
</feature>
<feature type="compositionally biased region" description="Basic and acidic residues" evidence="2">
    <location>
        <begin position="2307"/>
        <end position="2333"/>
    </location>
</feature>
<feature type="compositionally biased region" description="Low complexity" evidence="2">
    <location>
        <begin position="2618"/>
        <end position="2643"/>
    </location>
</feature>
<feature type="compositionally biased region" description="Polar residues" evidence="2">
    <location>
        <begin position="3420"/>
        <end position="3439"/>
    </location>
</feature>
<feature type="compositionally biased region" description="Basic residues" evidence="2">
    <location>
        <begin position="2591"/>
        <end position="2600"/>
    </location>
</feature>
<feature type="compositionally biased region" description="Basic residues" evidence="2">
    <location>
        <begin position="537"/>
        <end position="546"/>
    </location>
</feature>
<feature type="region of interest" description="Disordered" evidence="2">
    <location>
        <begin position="2512"/>
        <end position="4483"/>
    </location>
</feature>
<feature type="compositionally biased region" description="Basic residues" evidence="2">
    <location>
        <begin position="2914"/>
        <end position="2925"/>
    </location>
</feature>
<feature type="compositionally biased region" description="Basic and acidic residues" evidence="2">
    <location>
        <begin position="2070"/>
        <end position="2095"/>
    </location>
</feature>
<dbReference type="EMBL" id="CAJVOS010000007">
    <property type="protein sequence ID" value="CAG7954937.1"/>
    <property type="molecule type" value="Genomic_DNA"/>
</dbReference>
<feature type="compositionally biased region" description="Basic and acidic residues" evidence="2">
    <location>
        <begin position="1841"/>
        <end position="1872"/>
    </location>
</feature>
<feature type="compositionally biased region" description="Low complexity" evidence="2">
    <location>
        <begin position="3293"/>
        <end position="3305"/>
    </location>
</feature>
<feature type="compositionally biased region" description="Basic and acidic residues" evidence="2">
    <location>
        <begin position="2040"/>
        <end position="2053"/>
    </location>
</feature>
<feature type="compositionally biased region" description="Basic and acidic residues" evidence="2">
    <location>
        <begin position="2512"/>
        <end position="2524"/>
    </location>
</feature>
<feature type="compositionally biased region" description="Polar residues" evidence="2">
    <location>
        <begin position="4958"/>
        <end position="4972"/>
    </location>
</feature>
<feature type="compositionally biased region" description="Low complexity" evidence="2">
    <location>
        <begin position="554"/>
        <end position="566"/>
    </location>
</feature>
<feature type="compositionally biased region" description="Basic residues" evidence="2">
    <location>
        <begin position="4091"/>
        <end position="4102"/>
    </location>
</feature>
<feature type="compositionally biased region" description="Basic residues" evidence="2">
    <location>
        <begin position="4938"/>
        <end position="4949"/>
    </location>
</feature>
<feature type="compositionally biased region" description="Low complexity" evidence="2">
    <location>
        <begin position="2871"/>
        <end position="2881"/>
    </location>
</feature>
<feature type="compositionally biased region" description="Acidic residues" evidence="2">
    <location>
        <begin position="3726"/>
        <end position="3736"/>
    </location>
</feature>
<feature type="compositionally biased region" description="Basic residues" evidence="2">
    <location>
        <begin position="4810"/>
        <end position="4819"/>
    </location>
</feature>
<feature type="compositionally biased region" description="Low complexity" evidence="2">
    <location>
        <begin position="5414"/>
        <end position="5425"/>
    </location>
</feature>
<dbReference type="InterPro" id="IPR053268">
    <property type="entry name" value="Woronin_anchor"/>
</dbReference>
<dbReference type="PANTHER" id="PTHR40641">
    <property type="entry name" value="INVOLUCRIN REPEAT PROTEIN (AFU_ORTHOLOGUE AFUA_2G08060)"/>
    <property type="match status" value="1"/>
</dbReference>
<feature type="compositionally biased region" description="Basic and acidic residues" evidence="2">
    <location>
        <begin position="4723"/>
        <end position="4747"/>
    </location>
</feature>
<feature type="compositionally biased region" description="Basic and acidic residues" evidence="2">
    <location>
        <begin position="4871"/>
        <end position="4905"/>
    </location>
</feature>
<feature type="compositionally biased region" description="Basic and acidic residues" evidence="2">
    <location>
        <begin position="4596"/>
        <end position="4607"/>
    </location>
</feature>
<feature type="coiled-coil region" evidence="1">
    <location>
        <begin position="5853"/>
        <end position="5894"/>
    </location>
</feature>
<feature type="compositionally biased region" description="Basic and acidic residues" evidence="2">
    <location>
        <begin position="1162"/>
        <end position="1191"/>
    </location>
</feature>
<feature type="compositionally biased region" description="Basic and acidic residues" evidence="2">
    <location>
        <begin position="5451"/>
        <end position="5467"/>
    </location>
</feature>
<feature type="region of interest" description="Disordered" evidence="2">
    <location>
        <begin position="4517"/>
        <end position="4553"/>
    </location>
</feature>
<reference evidence="3" key="1">
    <citation type="submission" date="2021-07" db="EMBL/GenBank/DDBJ databases">
        <authorList>
            <person name="Branca A.L. A."/>
        </authorList>
    </citation>
    <scope>NUCLEOTIDE SEQUENCE</scope>
</reference>
<feature type="compositionally biased region" description="Basic residues" evidence="2">
    <location>
        <begin position="658"/>
        <end position="672"/>
    </location>
</feature>
<dbReference type="Proteomes" id="UP001153618">
    <property type="component" value="Unassembled WGS sequence"/>
</dbReference>
<feature type="region of interest" description="Disordered" evidence="2">
    <location>
        <begin position="805"/>
        <end position="970"/>
    </location>
</feature>
<evidence type="ECO:0000256" key="2">
    <source>
        <dbReference type="SAM" id="MobiDB-lite"/>
    </source>
</evidence>
<feature type="compositionally biased region" description="Polar residues" evidence="2">
    <location>
        <begin position="1610"/>
        <end position="1631"/>
    </location>
</feature>
<gene>
    <name evidence="3" type="ORF">POLS_LOCUS581</name>
</gene>
<feature type="compositionally biased region" description="Basic and acidic residues" evidence="2">
    <location>
        <begin position="4252"/>
        <end position="4264"/>
    </location>
</feature>
<feature type="compositionally biased region" description="Basic and acidic residues" evidence="2">
    <location>
        <begin position="2885"/>
        <end position="2902"/>
    </location>
</feature>
<feature type="compositionally biased region" description="Basic and acidic residues" evidence="2">
    <location>
        <begin position="1467"/>
        <end position="1528"/>
    </location>
</feature>
<feature type="compositionally biased region" description="Basic and acidic residues" evidence="2">
    <location>
        <begin position="1108"/>
        <end position="1139"/>
    </location>
</feature>
<feature type="compositionally biased region" description="Basic residues" evidence="2">
    <location>
        <begin position="3200"/>
        <end position="3209"/>
    </location>
</feature>
<evidence type="ECO:0008006" key="5">
    <source>
        <dbReference type="Google" id="ProtNLM"/>
    </source>
</evidence>
<feature type="region of interest" description="Disordered" evidence="2">
    <location>
        <begin position="1426"/>
        <end position="2360"/>
    </location>
</feature>
<feature type="compositionally biased region" description="Basic and acidic residues" evidence="2">
    <location>
        <begin position="639"/>
        <end position="649"/>
    </location>
</feature>
<feature type="compositionally biased region" description="Basic and acidic residues" evidence="2">
    <location>
        <begin position="2405"/>
        <end position="2421"/>
    </location>
</feature>
<feature type="compositionally biased region" description="Low complexity" evidence="2">
    <location>
        <begin position="1144"/>
        <end position="1158"/>
    </location>
</feature>
<feature type="compositionally biased region" description="Polar residues" evidence="2">
    <location>
        <begin position="1060"/>
        <end position="1071"/>
    </location>
</feature>
<feature type="compositionally biased region" description="Low complexity" evidence="2">
    <location>
        <begin position="3154"/>
        <end position="3173"/>
    </location>
</feature>
<keyword evidence="1" id="KW-0175">Coiled coil</keyword>
<feature type="compositionally biased region" description="Acidic residues" evidence="2">
    <location>
        <begin position="4528"/>
        <end position="4540"/>
    </location>
</feature>
<feature type="compositionally biased region" description="Basic and acidic residues" evidence="2">
    <location>
        <begin position="12"/>
        <end position="41"/>
    </location>
</feature>
<feature type="compositionally biased region" description="Basic residues" evidence="2">
    <location>
        <begin position="3514"/>
        <end position="3526"/>
    </location>
</feature>
<feature type="compositionally biased region" description="Basic and acidic residues" evidence="2">
    <location>
        <begin position="4148"/>
        <end position="4168"/>
    </location>
</feature>
<feature type="compositionally biased region" description="Acidic residues" evidence="2">
    <location>
        <begin position="2860"/>
        <end position="2870"/>
    </location>
</feature>
<feature type="compositionally biased region" description="Basic and acidic residues" evidence="2">
    <location>
        <begin position="5343"/>
        <end position="5363"/>
    </location>
</feature>
<feature type="compositionally biased region" description="Basic residues" evidence="2">
    <location>
        <begin position="3744"/>
        <end position="3755"/>
    </location>
</feature>
<feature type="region of interest" description="Disordered" evidence="2">
    <location>
        <begin position="5755"/>
        <end position="5774"/>
    </location>
</feature>
<feature type="compositionally biased region" description="Basic and acidic residues" evidence="2">
    <location>
        <begin position="5087"/>
        <end position="5102"/>
    </location>
</feature>
<feature type="compositionally biased region" description="Low complexity" evidence="2">
    <location>
        <begin position="3571"/>
        <end position="3587"/>
    </location>
</feature>
<feature type="compositionally biased region" description="Low complexity" evidence="2">
    <location>
        <begin position="3824"/>
        <end position="3839"/>
    </location>
</feature>
<proteinExistence type="predicted"/>
<feature type="compositionally biased region" description="Basic and acidic residues" evidence="2">
    <location>
        <begin position="1539"/>
        <end position="1549"/>
    </location>
</feature>
<feature type="compositionally biased region" description="Basic and acidic residues" evidence="2">
    <location>
        <begin position="5276"/>
        <end position="5290"/>
    </location>
</feature>
<feature type="region of interest" description="Disordered" evidence="2">
    <location>
        <begin position="691"/>
        <end position="765"/>
    </location>
</feature>
<feature type="compositionally biased region" description="Basic and acidic residues" evidence="2">
    <location>
        <begin position="50"/>
        <end position="60"/>
    </location>
</feature>
<feature type="compositionally biased region" description="Low complexity" evidence="2">
    <location>
        <begin position="3267"/>
        <end position="3286"/>
    </location>
</feature>
<feature type="compositionally biased region" description="Basic residues" evidence="2">
    <location>
        <begin position="2728"/>
        <end position="2741"/>
    </location>
</feature>
<feature type="compositionally biased region" description="Basic and acidic residues" evidence="2">
    <location>
        <begin position="2454"/>
        <end position="2490"/>
    </location>
</feature>
<feature type="compositionally biased region" description="Low complexity" evidence="2">
    <location>
        <begin position="3939"/>
        <end position="3954"/>
    </location>
</feature>
<feature type="compositionally biased region" description="Basic residues" evidence="2">
    <location>
        <begin position="3350"/>
        <end position="3360"/>
    </location>
</feature>
<feature type="compositionally biased region" description="Basic and acidic residues" evidence="2">
    <location>
        <begin position="1754"/>
        <end position="1789"/>
    </location>
</feature>
<feature type="compositionally biased region" description="Basic and acidic residues" evidence="2">
    <location>
        <begin position="2351"/>
        <end position="2360"/>
    </location>
</feature>
<feature type="compositionally biased region" description="Basic and acidic residues" evidence="2">
    <location>
        <begin position="1329"/>
        <end position="1351"/>
    </location>
</feature>
<feature type="compositionally biased region" description="Basic and acidic residues" evidence="2">
    <location>
        <begin position="1577"/>
        <end position="1590"/>
    </location>
</feature>
<feature type="region of interest" description="Disordered" evidence="2">
    <location>
        <begin position="373"/>
        <end position="403"/>
    </location>
</feature>
<feature type="compositionally biased region" description="Basic residues" evidence="2">
    <location>
        <begin position="1560"/>
        <end position="1569"/>
    </location>
</feature>
<feature type="compositionally biased region" description="Polar residues" evidence="2">
    <location>
        <begin position="5663"/>
        <end position="5683"/>
    </location>
</feature>
<feature type="compositionally biased region" description="Basic and acidic residues" evidence="2">
    <location>
        <begin position="5401"/>
        <end position="5413"/>
    </location>
</feature>
<feature type="compositionally biased region" description="Low complexity" evidence="2">
    <location>
        <begin position="4790"/>
        <end position="4804"/>
    </location>
</feature>
<feature type="compositionally biased region" description="Basic residues" evidence="2">
    <location>
        <begin position="4391"/>
        <end position="4401"/>
    </location>
</feature>
<feature type="compositionally biased region" description="Basic and acidic residues" evidence="2">
    <location>
        <begin position="1689"/>
        <end position="1706"/>
    </location>
</feature>
<feature type="compositionally biased region" description="Low complexity" evidence="2">
    <location>
        <begin position="3099"/>
        <end position="3120"/>
    </location>
</feature>
<feature type="compositionally biased region" description="Basic and acidic residues" evidence="2">
    <location>
        <begin position="1879"/>
        <end position="1912"/>
    </location>
</feature>
<keyword evidence="4" id="KW-1185">Reference proteome</keyword>
<feature type="region of interest" description="Disordered" evidence="2">
    <location>
        <begin position="1009"/>
        <end position="1286"/>
    </location>
</feature>
<feature type="compositionally biased region" description="Low complexity" evidence="2">
    <location>
        <begin position="3537"/>
        <end position="3546"/>
    </location>
</feature>
<feature type="region of interest" description="Disordered" evidence="2">
    <location>
        <begin position="420"/>
        <end position="475"/>
    </location>
</feature>
<feature type="compositionally biased region" description="Basic residues" evidence="2">
    <location>
        <begin position="4651"/>
        <end position="4662"/>
    </location>
</feature>
<feature type="compositionally biased region" description="Acidic residues" evidence="2">
    <location>
        <begin position="4374"/>
        <end position="4385"/>
    </location>
</feature>
<feature type="compositionally biased region" description="Basic and acidic residues" evidence="2">
    <location>
        <begin position="2127"/>
        <end position="2175"/>
    </location>
</feature>
<feature type="compositionally biased region" description="Basic residues" evidence="2">
    <location>
        <begin position="5103"/>
        <end position="5114"/>
    </location>
</feature>
<feature type="compositionally biased region" description="Low complexity" evidence="2">
    <location>
        <begin position="712"/>
        <end position="722"/>
    </location>
</feature>
<dbReference type="OrthoDB" id="5365701at2759"/>
<feature type="compositionally biased region" description="Basic and acidic residues" evidence="2">
    <location>
        <begin position="1073"/>
        <end position="1091"/>
    </location>
</feature>
<feature type="region of interest" description="Disordered" evidence="2">
    <location>
        <begin position="4574"/>
        <end position="5726"/>
    </location>
</feature>
<feature type="compositionally biased region" description="Low complexity" evidence="2">
    <location>
        <begin position="3384"/>
        <end position="3401"/>
    </location>
</feature>
<accession>A0A9W4HB11</accession>
<feature type="compositionally biased region" description="Low complexity" evidence="2">
    <location>
        <begin position="755"/>
        <end position="765"/>
    </location>
</feature>
<dbReference type="PANTHER" id="PTHR40641:SF2">
    <property type="entry name" value="INVOLUCRIN REPEAT PROTEIN"/>
    <property type="match status" value="1"/>
</dbReference>
<feature type="compositionally biased region" description="Basic and acidic residues" evidence="2">
    <location>
        <begin position="5580"/>
        <end position="5590"/>
    </location>
</feature>
<feature type="compositionally biased region" description="Basic residues" evidence="2">
    <location>
        <begin position="3628"/>
        <end position="3640"/>
    </location>
</feature>
<feature type="compositionally biased region" description="Basic residues" evidence="2">
    <location>
        <begin position="3062"/>
        <end position="3074"/>
    </location>
</feature>
<feature type="compositionally biased region" description="Acidic residues" evidence="2">
    <location>
        <begin position="4041"/>
        <end position="4051"/>
    </location>
</feature>
<feature type="compositionally biased region" description="Acidic residues" evidence="2">
    <location>
        <begin position="839"/>
        <end position="849"/>
    </location>
</feature>
<feature type="compositionally biased region" description="Basic and acidic residues" evidence="2">
    <location>
        <begin position="1212"/>
        <end position="1221"/>
    </location>
</feature>
<comment type="caution">
    <text evidence="3">The sequence shown here is derived from an EMBL/GenBank/DDBJ whole genome shotgun (WGS) entry which is preliminary data.</text>
</comment>
<feature type="compositionally biased region" description="Basic residues" evidence="2">
    <location>
        <begin position="744"/>
        <end position="754"/>
    </location>
</feature>
<feature type="region of interest" description="Disordered" evidence="2">
    <location>
        <begin position="532"/>
        <end position="584"/>
    </location>
</feature>
<evidence type="ECO:0000256" key="1">
    <source>
        <dbReference type="SAM" id="Coils"/>
    </source>
</evidence>
<name>A0A9W4HB11_PENOL</name>
<feature type="compositionally biased region" description="Polar residues" evidence="2">
    <location>
        <begin position="1426"/>
        <end position="1439"/>
    </location>
</feature>
<feature type="compositionally biased region" description="Basic and acidic residues" evidence="2">
    <location>
        <begin position="95"/>
        <end position="130"/>
    </location>
</feature>
<feature type="compositionally biased region" description="Basic and acidic residues" evidence="2">
    <location>
        <begin position="1243"/>
        <end position="1253"/>
    </location>
</feature>
<feature type="compositionally biased region" description="Low complexity" evidence="2">
    <location>
        <begin position="2695"/>
        <end position="2716"/>
    </location>
</feature>
<feature type="compositionally biased region" description="Low complexity" evidence="2">
    <location>
        <begin position="4678"/>
        <end position="4695"/>
    </location>
</feature>
<feature type="region of interest" description="Disordered" evidence="2">
    <location>
        <begin position="1304"/>
        <end position="1400"/>
    </location>
</feature>
<organism evidence="3 4">
    <name type="scientific">Penicillium olsonii</name>
    <dbReference type="NCBI Taxonomy" id="99116"/>
    <lineage>
        <taxon>Eukaryota</taxon>
        <taxon>Fungi</taxon>
        <taxon>Dikarya</taxon>
        <taxon>Ascomycota</taxon>
        <taxon>Pezizomycotina</taxon>
        <taxon>Eurotiomycetes</taxon>
        <taxon>Eurotiomycetidae</taxon>
        <taxon>Eurotiales</taxon>
        <taxon>Aspergillaceae</taxon>
        <taxon>Penicillium</taxon>
    </lineage>
</organism>
<feature type="compositionally biased region" description="Low complexity" evidence="2">
    <location>
        <begin position="4820"/>
        <end position="4831"/>
    </location>
</feature>
<feature type="region of interest" description="Disordered" evidence="2">
    <location>
        <begin position="2373"/>
        <end position="2494"/>
    </location>
</feature>
<feature type="compositionally biased region" description="Basic and acidic residues" evidence="2">
    <location>
        <begin position="1926"/>
        <end position="1936"/>
    </location>
</feature>
<feature type="compositionally biased region" description="Polar residues" evidence="2">
    <location>
        <begin position="4061"/>
        <end position="4079"/>
    </location>
</feature>
<feature type="compositionally biased region" description="Low complexity" evidence="2">
    <location>
        <begin position="862"/>
        <end position="878"/>
    </location>
</feature>
<feature type="compositionally biased region" description="Basic and acidic residues" evidence="2">
    <location>
        <begin position="1268"/>
        <end position="1277"/>
    </location>
</feature>
<feature type="compositionally biased region" description="Basic residues" evidence="2">
    <location>
        <begin position="4194"/>
        <end position="4206"/>
    </location>
</feature>
<feature type="compositionally biased region" description="Low complexity" evidence="2">
    <location>
        <begin position="3127"/>
        <end position="3138"/>
    </location>
</feature>
<feature type="region of interest" description="Disordered" evidence="2">
    <location>
        <begin position="1"/>
        <end position="329"/>
    </location>
</feature>
<feature type="compositionally biased region" description="Low complexity" evidence="2">
    <location>
        <begin position="3601"/>
        <end position="3610"/>
    </location>
</feature>
<feature type="compositionally biased region" description="Basic and acidic residues" evidence="2">
    <location>
        <begin position="2385"/>
        <end position="2394"/>
    </location>
</feature>
<feature type="compositionally biased region" description="Polar residues" evidence="2">
    <location>
        <begin position="4265"/>
        <end position="4288"/>
    </location>
</feature>
<feature type="compositionally biased region" description="Basic and acidic residues" evidence="2">
    <location>
        <begin position="5599"/>
        <end position="5628"/>
    </location>
</feature>
<feature type="compositionally biased region" description="Polar residues" evidence="2">
    <location>
        <begin position="1391"/>
        <end position="1400"/>
    </location>
</feature>
<evidence type="ECO:0000313" key="3">
    <source>
        <dbReference type="EMBL" id="CAG7954937.1"/>
    </source>
</evidence>
<protein>
    <recommendedName>
        <fullName evidence="5">Involucrin repeat protein</fullName>
    </recommendedName>
</protein>
<feature type="compositionally biased region" description="Low complexity" evidence="2">
    <location>
        <begin position="4749"/>
        <end position="4760"/>
    </location>
</feature>
<feature type="compositionally biased region" description="Polar residues" evidence="2">
    <location>
        <begin position="4999"/>
        <end position="5013"/>
    </location>
</feature>
<feature type="compositionally biased region" description="Low complexity" evidence="2">
    <location>
        <begin position="4113"/>
        <end position="4122"/>
    </location>
</feature>
<feature type="compositionally biased region" description="Basic and acidic residues" evidence="2">
    <location>
        <begin position="139"/>
        <end position="150"/>
    </location>
</feature>
<feature type="compositionally biased region" description="Basic residues" evidence="2">
    <location>
        <begin position="5210"/>
        <end position="5219"/>
    </location>
</feature>
<feature type="compositionally biased region" description="Polar residues" evidence="2">
    <location>
        <begin position="2768"/>
        <end position="2777"/>
    </location>
</feature>
<evidence type="ECO:0000313" key="4">
    <source>
        <dbReference type="Proteomes" id="UP001153618"/>
    </source>
</evidence>
<feature type="compositionally biased region" description="Basic and acidic residues" evidence="2">
    <location>
        <begin position="1812"/>
        <end position="1832"/>
    </location>
</feature>
<sequence length="6211" mass="678375">MFKALMGSRSSSDVRSKSSRKDRTDRSERSERSVRSDKSDTRSISSRKSSRGDDRDRGLGDLDSYPSHRSRRGPASIADDSVASFVTAEPEPIDDYDRYVERTPKRRDSDRESKSSRRRERDRSGSPDRERRRRGTSHTIDDDFDRERDRRERRRTHSGDPYVPPIATHMPSSAPAAQFPADGSPGFSQYPMQYDNALPSAGHSPEHDVYDPHVQQQFPGQFPDTVAQPYRPPNPNGAAADYYGDQGQSVEYQPGIRPARPAILPNTQSHLMAASPSANPPPEPSSMGQTGAAAAYFDDEFSGPEANPPVTSSSRPPKPSKPSKPSAGSVASAAAAGAATYGVGNITSHADAYASEQHSSSYNHQSQTIGYNQPMAYNQPIPYNQPMSSGSQSPPKPSHSHHFSEGAALAAAGAAGGYLVGHHHSSSSPEQGSPYPFQNYEQSSQAGMVPYASGNPETLHVAGPGGHATHAIHNPGFYPHGPSALVMRERQRGAVGRFVDFWRDPEGVGRFEDYTETIGVCKYCFAPGTTSVDAPRQHHYHARRRRNSDDRHSSGSSRVSKSSRYNSSEDEGRRRKKSNKSSWLPGMLAGYGAKSLFTSKEFDDSYSIRSGRVQSSHGEDDDRRSYTSRGVARRSGRSPHRDYHSDSKRPQSAYTRSSRSRSRSSSRSGRHSFMKEAAIGAAVGGAAYALAKTHDRSRSSSPEGRRRRKDSTSSSSMVNVSRPSRKKSVAGNIGSFFTSSSENRKKRHSKKRRGFFSFNGGSSSSSLDNDLAFGDGFHKKSPKSKKKDKKGKDVDAALVGLGATANRLAGSSPHGPGRSAGQMYTAKSRHSNYASSATNDDEWVDESEDQSSVSSALAFGASSPDSSDSGTSKWGWRWGSKKDKKKKDKRSSGTNTALAVGAGALGAAAISSARHHHDSKPTSDGALQYVYPMPTSDPSRFDAAKMNPQDHPGGEPTLVRPGPIPLQQPQPFAPVSQAVYTTQGALPGTIPAHSAPAVPVYGAGFPQYRIQDPESRDAGWAPPPMDPTSPGRGPHRRSDSFPVYPTQEPLPTIKRRSTGKDQASVSFNLTEEQAERERHLNRRDKSNRDDVVDQPLVLYDREEELAREEENHRRERRRMEKELKELERRRDEDDREKESSSWVGPAAAGLIGAAATSAIMSRKHDDNVSETSSRHSERREKRIAERYRYENEQEGSLISAFPASEPIDDDITVEHREEQKPRSPRRARPAQVYDDYAEFYAPEELRHSPDVHTGKSTGMPTIVEVEPASERRAREEPIPEQDYSYEPYENVDRLPWPVPRLNFIEPTPPHSVNGGSVRDATAPSAPVDTPKRDRPTGSRVSWGEHETHEYEVPSCSEQDPLDYESHEVSAKDIPLPPSGVSARDVPLPASEVSQNKNEKSQYGNDIEFAATIAAATAAAGFDPSFITNDPSYHTRTSPPGSEDEAHAPFTSPWAPRKQGFVEEEELDPKSKDISSHGAQDKDELFFDEPKAIQDRDAYGRRENSIAQEVIEHLNGKRSNDASPERDVDTFSMPGGFDTADPRDLVDDRSVVTAPVDNKPKSKPKPKKSRLSQEFEIPEYKDQDPPAEESRSIPSAPEPEALRELPVNDLEASQTREPSSMGDSFSVISAPTSKDETSKSKSRKSRRSGDEFETAPQEPEVPAPDDSFSVISAPVSKDETSKSTSRKSRRSGDDFEFDSRERSEPQDMARSFDSTVPPTEEPALPKKSRRSGDDFEVEYQEPRDDSFSVISAPTSKEETSKSESRKSRRSGDDFEAENQERELAEPRDDSFSVISAPVSKDETSKSKSRKSRRSGDDFEIYESREPSESREVSRSATSTPAPKEESKHRKSRRSGDDYSSRSREVSLARDDRSILSAPVSKDETSKSRRSRRSGDDFDISRSRDVSEVRDDSRSVISESGKSRRSRRSDDFDPRRDAGTPPPDDDNGDEKKRRRKRRSKHEGDSYADDYARSITTDAADDNKSERRRHRHRSSRDFDDTASITSAITDVADDKSERRRHRSRSSRDFDDNASVTSSPARISESRERGKDKKDKSGGFLRSLFGSQVSAPAERVRSDHSRDHSRSSSLDKRSSREGISEAGGDDERRRRKKRSSKSRTSSNGDELDAYLSDKEKRDPNLEEYRSSRQRKEEERRHKYEDIVDSGRKRDSAKDFKDDDSFLSEGPGLPADRTTGASGPPEDAAVAAGLDLNEVLQQRPRSRSISPPNAEKTLDLTPKSRSRPASPDSGRHPAQRRHSVAKSTESPTAVPLHFRRPPTSPGLSRAVPVEPATSPGSPSQQRHRRPGSVEFRNSREIRPLWLVERHSAAKGEPEEESHLPSLPSSKGSSRVPSIENLKDLNDDEMKSWEHVDLSHEITERPNVTISTDQANEHRERDLDLLDSQQATPTAEHHDENKGRPHYEFHSPSELLQDPASLDEITSKSFERLPSVEGSVVGDNARELSADDKSKETDRALDALEGRTQPDRTPTQEKDSFNFNQGGFANIVDAAAIAAVKEHDERAAPADKAEPGFGDIVNQAVAQSFDDRKPEDNAGIDPAPESSKDLVPEMTEQPVEEPQPEPSEPAADNIEAPQLSKKQKKKKGKKNQAQEDVPQEPTEEQSLPTETPVETPAETPFETPAETPTEIPENVPEPQFEPLESSREIQLEPEVALAEGEATPQPEPEASAAEVTTDIATEPQAAAESTEPAVEPTPETEVVPTELEQAEDTASSSKKSKKDKKKKKKGKNAATEEPTEDVATAQSVEESHAVEATEATTSTNEPASQELPVDQVHTEEAIKAELVPATEEPAMPAEREMPAGETSEPVFADANENQTPEAAPRSIDDTAPVALDESNFVPETPKEETGSEENFQEAVEEQGPQPIEEQISLPAEEKEPTSEPATEERQVEETPAEATESKSEKRKNKKKKNRKSAVEETVDEPVVETESPQPATEEAQPEQSVPISGEALPSDLDKDVELPSEPAAQEPTPALEQEAPSSETVDPSAPVEANATEESSRDIPEDTVEFQPEPGSVAPVEDSAHETTEPALATQAEPEPEAETEVAMTPAQKKKAKKDKKKKGKESQASVPEEEVLPESAETAPPANTAVEEAAKETAAPEEAPMEMAPEAEHQVPAEVEAPAETEQISVPEQPAELEKPQEESASLAEPAAETVEAETPLESNEPVEQEKTEEAAAEPEVPMTAAEKKKAKKNKKKQQKQEEDVIPAQEDTPPTDLASQPGPEEVPEASRDLAPAEGTEAVDPPSMDTEAPSQDTPVEATEPEVAPAPEDAAPTDVPPPLETEAAVVEETSAPGAVQPGDDAPVPADDTIAAPLEADVAKEDEPSVEAEVPMTAAEKKKAKKNKKKKNQSAQPEEEPTTETEPSPAEDKSAETPAEAAPEAEAAHTSEAGEQPTEPEVAREIDVDATSADQQTPDAQNVDAETSEPSTELPAATPEVSEQVSDVPASTEAEPQVDETATPTEGQEEQKVEVAAEESPEKIAEEKPNESATEPAEEEAMTPAQKRKAKKDKKKKSQSAAAEDEQVAPSEEATAVPAEEETKPAEEETQPVVAEDPIEPAVAQESEQVPEPEAAPPVTEEEPPKAEEATPAEETTQPETPIDSEAAEVDEFAGMNAAQRKKAKREKKKRQSLAAEQDPAPAEEEPKAAPEENPADEQPVPEDTKEVSPTESLEPVALQEAEPVSLEKDAETPAVEEEAPKAEDPSPAEDTVQPEAPVDEAAAEVDEFAGMTAAQRKKAKKEKKRQSLAAEQQSTPIEEEPKAAPSEEQPVEDQPAVQEATDTIAEESTERSLENNPEPAIAEEEAPKPEEPTAAEEIAAPETPAEPAAAEVDEFAGMTAAQRKKAKKEKKRQSLAAEESKPTIPEDEAKPAPSEEEQPASTEAVQDVPSEAAETAEPSSLQEVEASPEQTAEAPAVEEASKTEEVSPVEAAPTSDEPADAAAAEAAEEAEFEGMTPAQKRKAKKDKKRQQRKSVAFEEDTTPAEEPKPDQDPPAESNPESQEASADLPNSEETPKDLPSTEEVSETPAEEKETEEPANTESEEPKPAAKSVEQTETDAQPPTEESSTNPEVDEYAGMTAAQKKKAKKAKKKGKSADPTEEAAVETPETQPETTEQEQVIESEQHKTEDLDTTAVVSEDAPKDEVSEAKEPDSETKAADETSQPDAVADTPAAEVDEYAGMTAAQKKKAKKAKKRQSKGNAADDSSAPPTEPATPIEENSVEKVLTSTDTDAPGLPATATSPAEHDGKDQSHDETNASAQETTSTDNFMSSQVETSTESPFLDFPPQPVLERSVISGELEEVAASQEGDVAPSAQEPDVVESSLEEKAAGEVGEEISSVPEAGDFSEKVEDTSVDVPVEAVPEPQTEEAPLEEEAVETAVSKKQKKKNKKNKKQEEETVEAPANDVDVATGEEEKEMSNVVPSIEAEAQPELPAVEDNQAEPTAEPEPVVDKPTVEEPAVAEPTIQPEPAIETTPIVEEPVVEQTAAAEPVNQDEPVVEKPPIVEEPAVQAEATVEPEPVVDETSVDEPTVEEPVVQAEPNFETEPIVVEPTTEDSAVVVEPAVETEPVVENSIIDEPTNQAPSTKALEEQTEDHHVEQFSADQPVDTPEETKELNVSAAENIETPILEGPAEEETEQTSLSKKKSKKDKKKERQLALAQEQEAVPRQEATPALEALDAPAPELEPQVATENVPEDEKPQDDLAFTEADPSAEPIEHPVHDAEPAAEAEHHASNKELASEEASAEPSSAESQPEEAVKTLESTEAGPQVSEAELPTENPEAEASAELVAVAVEEPPSAPKKMSKKEKKKAAATAAAAAAAASLEEDNSPEQKLAPNEPAAVATEAPDEVAAQPLAEEQVPTESKDEPEPMVERSLEEPKEIATPEHAETLEQKPVESSEPIEQVSLEALPDDNTQEPPNEPASEGPSRKMSKKEKKKAKKDLKQELIEPTSTGPEEPISTVQPDVSEVAPEQVALDEPMAESVLEHETIQPESLDQSPVATAGTSEEPKSEDVVPEGNQHPETVKDEAVASQETADVAPTEAETLGIPTDVAEKPTSPEQTADEHLDKATDNGLPELSTDKPHEAQEASELPKKMSKKDKRKAKKNAGIVDETPEPQPEQATVDVAETPAEIEKQTSEPAIEAPAQSEPEPDVAQAVSERELLVDSPLPIEEQPTPEPEFPAQSQQAEPEPAQQDPILSHKAAKKKAKKAQKAEKSLDIEPATEQESATAENVQIAPFEDEPPKAPEATSSPKKSAQDDDDWPAIDWEQKVDRSQQPRETDLGPEPVPTSGQDIIAEFEDSSAPEAQENEALKQTSDHASLPLSKKDKKKAKKDKIQSQEAVAEKPVETFDRAVEAPPRTTTPGGSKIANIFPGLERGGYKKSVEKLSSLNESHKPKVEPEASRELAAPVAEAAPSESKELPQAPKLPSLEEQIESAIAHVKSYDEIPTEKETTKIPEDDVPTQDKQSLDAPVSFPPDTREDSTQFSPEQAGEDQCELRRSPSIHGRHQATPRTWSLDDPSLPATGPSPPRSVFGGPSEESFSRPRTPLDTIAEQEPREGRPATKGRRGTPRLEMKAEHVLPRPQTPVRKFTDNAFDRESWPTDESKKIVRAGSRETIEVTKTPEQGFQILKPSTSSGRLRRTKRSVSGDLRAASQSQPSSTDLDQLPSSSSYDPVTDKGKRPMRNMSDVYEGWGETPSSPRSPSRPPSVRRRRSMQHLQDIETRIDQLISENRLLIAARDEAEDKLRNASVARRKSDRALNTRDGDLRDRDAEVEQLKNSVEWLQKETSRLTNENESITASNAALAAAHSAEVSAVRDNSAHELAELRAKHTKLSSKMDERVRQEIESALAQKDIELRRLRTELEEARDKVKELQQQISASVHDNALVFRDEEYFDAACQKLCGHVQSWVVRFSKHNDKRRCRPLAELKDEKIADRFDNALLDGSDPDAYLSDRVRRRDVFMSVVMTMVWEYIFTRYLFGMDREQRQKLKSLEKQLGEVGPSRAVHRWRATTLTLLSRRPAFAAQRENDTEAVTLEIFQTLSRVLPPPSHVESQLLDNLRKIMRVAVNLSLEMRTQLAEFIMLPPLQPEYDINGDLARQVYFNAALMNERSGLTTNNEDLESQQSVVRIVLFPLVVKKGNDVGEGDDEVVVCPAQVLIARPLKDKKFPGMSDRMSVDGSRSVQSFAPSVAPSSMMDMSNVI</sequence>
<feature type="compositionally biased region" description="Low complexity" evidence="2">
    <location>
        <begin position="5189"/>
        <end position="5203"/>
    </location>
</feature>